<evidence type="ECO:0000313" key="2">
    <source>
        <dbReference type="Proteomes" id="UP000439113"/>
    </source>
</evidence>
<gene>
    <name evidence="1" type="ORF">GJ654_16020</name>
</gene>
<organism evidence="1 2">
    <name type="scientific">Rhodoblastus acidophilus</name>
    <name type="common">Rhodopseudomonas acidophila</name>
    <dbReference type="NCBI Taxonomy" id="1074"/>
    <lineage>
        <taxon>Bacteria</taxon>
        <taxon>Pseudomonadati</taxon>
        <taxon>Pseudomonadota</taxon>
        <taxon>Alphaproteobacteria</taxon>
        <taxon>Hyphomicrobiales</taxon>
        <taxon>Rhodoblastaceae</taxon>
        <taxon>Rhodoblastus</taxon>
    </lineage>
</organism>
<reference evidence="1 2" key="1">
    <citation type="submission" date="2019-11" db="EMBL/GenBank/DDBJ databases">
        <title>Whole-genome sequence of a Rhodoblastus acidophilus DSM 142.</title>
        <authorList>
            <person name="Kyndt J.A."/>
            <person name="Meyer T.E."/>
        </authorList>
    </citation>
    <scope>NUCLEOTIDE SEQUENCE [LARGE SCALE GENOMIC DNA]</scope>
    <source>
        <strain evidence="1 2">DSM 142</strain>
    </source>
</reference>
<dbReference type="Proteomes" id="UP000439113">
    <property type="component" value="Unassembled WGS sequence"/>
</dbReference>
<proteinExistence type="predicted"/>
<protein>
    <recommendedName>
        <fullName evidence="3">Cytochrome C</fullName>
    </recommendedName>
</protein>
<name>A0A6N8DTI0_RHOAC</name>
<dbReference type="OrthoDB" id="5391020at2"/>
<dbReference type="AlphaFoldDB" id="A0A6N8DTI0"/>
<dbReference type="EMBL" id="WNKS01000017">
    <property type="protein sequence ID" value="MTV32493.1"/>
    <property type="molecule type" value="Genomic_DNA"/>
</dbReference>
<evidence type="ECO:0008006" key="3">
    <source>
        <dbReference type="Google" id="ProtNLM"/>
    </source>
</evidence>
<sequence>MVLKVAIAKAFQGEDRLRISLRSALSLAAPLAVAFSLSAPEKAAALPSFARQTGQTCSTCHTAYLQLTPFGRLFKLNGYISGGGGPYGASGAQDALFDPPLPIAFLWQAGYTNYNRGLDAPTGNYSVPSPNGGFSGQNNYVDLAQQASIFYGGKVYGNLGMFAQLTYANDRARVFGLDNLDIRYTGQFTAGNIDVLWGITANNNPTVQDVWNTVPAWQAPFLDTPFAFGPAAGTMLDSLASPSLAVGTGAYVFINNTYYAEMAAYGSLTPTMQTKLGSPSPPDPAFTIDGLAPYYRLAFAPVWGEHAFEIGTYGMFANILPDRTFGVGTNKMADVAFDSQYQWLTDEHAVTLRANYIFERQSLDATTLINGGGNGVNYLRNFRLSGEYVYNHMYSFTATYWQLTGSSDAVLYANNINYSPNSAGWVFDVAYLPFMRGGPKIWPWLNTRLGVAYSLFNRLDGGATNIDPINCPNCRNAKDNNTLFVYAWTMW</sequence>
<evidence type="ECO:0000313" key="1">
    <source>
        <dbReference type="EMBL" id="MTV32493.1"/>
    </source>
</evidence>
<dbReference type="RefSeq" id="WP_155447183.1">
    <property type="nucleotide sequence ID" value="NZ_JAOQNR010000017.1"/>
</dbReference>
<accession>A0A6N8DTI0</accession>
<comment type="caution">
    <text evidence="1">The sequence shown here is derived from an EMBL/GenBank/DDBJ whole genome shotgun (WGS) entry which is preliminary data.</text>
</comment>